<dbReference type="PROSITE" id="PS51379">
    <property type="entry name" value="4FE4S_FER_2"/>
    <property type="match status" value="2"/>
</dbReference>
<dbReference type="InterPro" id="IPR036010">
    <property type="entry name" value="2Fe-2S_ferredoxin-like_sf"/>
</dbReference>
<evidence type="ECO:0000313" key="17">
    <source>
        <dbReference type="EMBL" id="SFV62232.1"/>
    </source>
</evidence>
<keyword evidence="7" id="KW-0816">Tricarboxylic acid cycle</keyword>
<comment type="cofactor">
    <cofactor evidence="2">
        <name>[4Fe-4S] cluster</name>
        <dbReference type="ChEBI" id="CHEBI:49883"/>
    </cofactor>
</comment>
<dbReference type="GO" id="GO:0008177">
    <property type="term" value="F:succinate dehydrogenase (quinone) activity"/>
    <property type="evidence" value="ECO:0007669"/>
    <property type="project" value="UniProtKB-EC"/>
</dbReference>
<dbReference type="Gene3D" id="1.10.1060.10">
    <property type="entry name" value="Alpha-helical ferredoxin"/>
    <property type="match status" value="1"/>
</dbReference>
<comment type="pathway">
    <text evidence="3">Carbohydrate metabolism; tricarboxylic acid cycle.</text>
</comment>
<dbReference type="InterPro" id="IPR017896">
    <property type="entry name" value="4Fe4S_Fe-S-bd"/>
</dbReference>
<dbReference type="GO" id="GO:0051539">
    <property type="term" value="F:4 iron, 4 sulfur cluster binding"/>
    <property type="evidence" value="ECO:0007669"/>
    <property type="project" value="UniProtKB-KW"/>
</dbReference>
<dbReference type="SUPFAM" id="SSF46548">
    <property type="entry name" value="alpha-helical ferredoxin"/>
    <property type="match status" value="1"/>
</dbReference>
<dbReference type="EC" id="1.3.5.1" evidence="5"/>
<dbReference type="InterPro" id="IPR009051">
    <property type="entry name" value="Helical_ferredxn"/>
</dbReference>
<evidence type="ECO:0000256" key="9">
    <source>
        <dbReference type="ARBA" id="ARBA00022723"/>
    </source>
</evidence>
<evidence type="ECO:0000256" key="5">
    <source>
        <dbReference type="ARBA" id="ARBA00012792"/>
    </source>
</evidence>
<keyword evidence="6" id="KW-0004">4Fe-4S</keyword>
<dbReference type="GO" id="GO:0051537">
    <property type="term" value="F:2 iron, 2 sulfur cluster binding"/>
    <property type="evidence" value="ECO:0007669"/>
    <property type="project" value="UniProtKB-KW"/>
</dbReference>
<evidence type="ECO:0000256" key="1">
    <source>
        <dbReference type="ARBA" id="ARBA00001927"/>
    </source>
</evidence>
<sequence length="351" mass="40156">MSTHTEKTVDDYKAFDTDELDTFQPTRKVTLKTFRFNAETDYLPYYKKYEMEVGKDELVLDLLNRIKWEHDGSFSYRRSCRHGICGACGIKVNGKATLACKQNAMELIKLFGDELLIEPQSKKRAVKDMIIDKKDFWDKHAAVTPYVVRDVPARPEHETQMSPKQEHMFLDADLCIQCGACHYSCPALEANPEYFGPAALTAAYRFSIDPRDEFSNERLKTVGEMGQGVWDCVKCFECTEACPKDINPMEKITKLHNMQFERGVAVSNVATRHAEGFLRGMKKYGYLDEADIVTYSEGYLGMYKHLGAAIKMMRSGKIHWHSGIPFIDSVPKIKNLDEVQKLIQISQTNKL</sequence>
<feature type="domain" description="4Fe-4S ferredoxin-type" evidence="16">
    <location>
        <begin position="232"/>
        <end position="252"/>
    </location>
</feature>
<evidence type="ECO:0000256" key="8">
    <source>
        <dbReference type="ARBA" id="ARBA00022714"/>
    </source>
</evidence>
<keyword evidence="13" id="KW-0003">3Fe-4S</keyword>
<dbReference type="Pfam" id="PF13183">
    <property type="entry name" value="Fer4_8"/>
    <property type="match status" value="1"/>
</dbReference>
<evidence type="ECO:0000259" key="15">
    <source>
        <dbReference type="PROSITE" id="PS51085"/>
    </source>
</evidence>
<dbReference type="CDD" id="cd00207">
    <property type="entry name" value="fer2"/>
    <property type="match status" value="1"/>
</dbReference>
<dbReference type="GO" id="GO:0009055">
    <property type="term" value="F:electron transfer activity"/>
    <property type="evidence" value="ECO:0007669"/>
    <property type="project" value="InterPro"/>
</dbReference>
<dbReference type="PROSITE" id="PS51085">
    <property type="entry name" value="2FE2S_FER_2"/>
    <property type="match status" value="1"/>
</dbReference>
<keyword evidence="10" id="KW-0560">Oxidoreductase</keyword>
<organism evidence="17">
    <name type="scientific">hydrothermal vent metagenome</name>
    <dbReference type="NCBI Taxonomy" id="652676"/>
    <lineage>
        <taxon>unclassified sequences</taxon>
        <taxon>metagenomes</taxon>
        <taxon>ecological metagenomes</taxon>
    </lineage>
</organism>
<feature type="domain" description="4Fe-4S ferredoxin-type" evidence="16">
    <location>
        <begin position="166"/>
        <end position="193"/>
    </location>
</feature>
<gene>
    <name evidence="17" type="ORF">MNB_SV-8-134</name>
</gene>
<comment type="similarity">
    <text evidence="4">Belongs to the succinate dehydrogenase/fumarate reductase iron-sulfur protein family.</text>
</comment>
<evidence type="ECO:0000256" key="10">
    <source>
        <dbReference type="ARBA" id="ARBA00023002"/>
    </source>
</evidence>
<dbReference type="InterPro" id="IPR006058">
    <property type="entry name" value="2Fe2S_fd_BS"/>
</dbReference>
<evidence type="ECO:0000259" key="16">
    <source>
        <dbReference type="PROSITE" id="PS51379"/>
    </source>
</evidence>
<keyword evidence="12" id="KW-0411">Iron-sulfur</keyword>
<dbReference type="InterPro" id="IPR001041">
    <property type="entry name" value="2Fe-2S_ferredoxin-type"/>
</dbReference>
<dbReference type="AlphaFoldDB" id="A0A1W1C931"/>
<evidence type="ECO:0000256" key="6">
    <source>
        <dbReference type="ARBA" id="ARBA00022485"/>
    </source>
</evidence>
<dbReference type="InterPro" id="IPR004489">
    <property type="entry name" value="Succ_DH/fum_Rdtase_Fe-S"/>
</dbReference>
<dbReference type="GO" id="GO:0022904">
    <property type="term" value="P:respiratory electron transport chain"/>
    <property type="evidence" value="ECO:0007669"/>
    <property type="project" value="TreeGrafter"/>
</dbReference>
<dbReference type="NCBIfam" id="TIGR00384">
    <property type="entry name" value="dhsB"/>
    <property type="match status" value="1"/>
</dbReference>
<dbReference type="GO" id="GO:0051538">
    <property type="term" value="F:3 iron, 4 sulfur cluster binding"/>
    <property type="evidence" value="ECO:0007669"/>
    <property type="project" value="UniProtKB-KW"/>
</dbReference>
<evidence type="ECO:0000256" key="13">
    <source>
        <dbReference type="ARBA" id="ARBA00023291"/>
    </source>
</evidence>
<protein>
    <recommendedName>
        <fullName evidence="5">succinate dehydrogenase</fullName>
        <ecNumber evidence="5">1.3.5.1</ecNumber>
    </recommendedName>
</protein>
<dbReference type="PANTHER" id="PTHR11921">
    <property type="entry name" value="SUCCINATE DEHYDROGENASE IRON-SULFUR PROTEIN"/>
    <property type="match status" value="1"/>
</dbReference>
<evidence type="ECO:0000256" key="14">
    <source>
        <dbReference type="ARBA" id="ARBA00034078"/>
    </source>
</evidence>
<dbReference type="InterPro" id="IPR050573">
    <property type="entry name" value="SDH/FRD_Iron-Sulfur"/>
</dbReference>
<dbReference type="GO" id="GO:0046872">
    <property type="term" value="F:metal ion binding"/>
    <property type="evidence" value="ECO:0007669"/>
    <property type="project" value="UniProtKB-KW"/>
</dbReference>
<keyword evidence="9" id="KW-0479">Metal-binding</keyword>
<dbReference type="NCBIfam" id="NF004616">
    <property type="entry name" value="PRK05950.1"/>
    <property type="match status" value="1"/>
</dbReference>
<comment type="cofactor">
    <cofactor evidence="14">
        <name>[2Fe-2S] cluster</name>
        <dbReference type="ChEBI" id="CHEBI:190135"/>
    </cofactor>
</comment>
<dbReference type="PANTHER" id="PTHR11921:SF29">
    <property type="entry name" value="SUCCINATE DEHYDROGENASE [UBIQUINONE] IRON-SULFUR SUBUNIT, MITOCHONDRIAL"/>
    <property type="match status" value="1"/>
</dbReference>
<dbReference type="Gene3D" id="3.10.20.30">
    <property type="match status" value="1"/>
</dbReference>
<evidence type="ECO:0000256" key="12">
    <source>
        <dbReference type="ARBA" id="ARBA00023014"/>
    </source>
</evidence>
<keyword evidence="11" id="KW-0408">Iron</keyword>
<dbReference type="PROSITE" id="PS00197">
    <property type="entry name" value="2FE2S_FER_1"/>
    <property type="match status" value="1"/>
</dbReference>
<evidence type="ECO:0000256" key="4">
    <source>
        <dbReference type="ARBA" id="ARBA00009433"/>
    </source>
</evidence>
<accession>A0A1W1C931</accession>
<dbReference type="GO" id="GO:0006099">
    <property type="term" value="P:tricarboxylic acid cycle"/>
    <property type="evidence" value="ECO:0007669"/>
    <property type="project" value="UniProtKB-KW"/>
</dbReference>
<evidence type="ECO:0000256" key="2">
    <source>
        <dbReference type="ARBA" id="ARBA00001966"/>
    </source>
</evidence>
<dbReference type="PROSITE" id="PS00198">
    <property type="entry name" value="4FE4S_FER_1"/>
    <property type="match status" value="2"/>
</dbReference>
<name>A0A1W1C931_9ZZZZ</name>
<proteinExistence type="inferred from homology"/>
<dbReference type="EMBL" id="FPHD01000058">
    <property type="protein sequence ID" value="SFV62232.1"/>
    <property type="molecule type" value="Genomic_DNA"/>
</dbReference>
<comment type="cofactor">
    <cofactor evidence="1">
        <name>[3Fe-4S] cluster</name>
        <dbReference type="ChEBI" id="CHEBI:21137"/>
    </cofactor>
</comment>
<evidence type="ECO:0000256" key="3">
    <source>
        <dbReference type="ARBA" id="ARBA00005163"/>
    </source>
</evidence>
<keyword evidence="8" id="KW-0001">2Fe-2S</keyword>
<reference evidence="17" key="1">
    <citation type="submission" date="2016-10" db="EMBL/GenBank/DDBJ databases">
        <authorList>
            <person name="de Groot N.N."/>
        </authorList>
    </citation>
    <scope>NUCLEOTIDE SEQUENCE</scope>
</reference>
<dbReference type="InterPro" id="IPR017900">
    <property type="entry name" value="4Fe4S_Fe_S_CS"/>
</dbReference>
<evidence type="ECO:0000256" key="11">
    <source>
        <dbReference type="ARBA" id="ARBA00023004"/>
    </source>
</evidence>
<dbReference type="Pfam" id="PF13085">
    <property type="entry name" value="Fer2_3"/>
    <property type="match status" value="1"/>
</dbReference>
<dbReference type="SUPFAM" id="SSF54292">
    <property type="entry name" value="2Fe-2S ferredoxin-like"/>
    <property type="match status" value="1"/>
</dbReference>
<evidence type="ECO:0000256" key="7">
    <source>
        <dbReference type="ARBA" id="ARBA00022532"/>
    </source>
</evidence>
<dbReference type="FunFam" id="1.10.1060.10:FF:000003">
    <property type="entry name" value="Succinate dehydrogenase iron-sulfur subunit"/>
    <property type="match status" value="1"/>
</dbReference>
<dbReference type="InterPro" id="IPR025192">
    <property type="entry name" value="Succ_DH/fum_Rdtase_N"/>
</dbReference>
<feature type="domain" description="2Fe-2S ferredoxin-type" evidence="15">
    <location>
        <begin position="27"/>
        <end position="123"/>
    </location>
</feature>
<dbReference type="InterPro" id="IPR012675">
    <property type="entry name" value="Beta-grasp_dom_sf"/>
</dbReference>